<dbReference type="PROSITE" id="PS50076">
    <property type="entry name" value="DNAJ_2"/>
    <property type="match status" value="1"/>
</dbReference>
<feature type="compositionally biased region" description="Polar residues" evidence="1">
    <location>
        <begin position="72"/>
        <end position="82"/>
    </location>
</feature>
<feature type="compositionally biased region" description="Basic residues" evidence="1">
    <location>
        <begin position="85"/>
        <end position="94"/>
    </location>
</feature>
<reference evidence="3 4" key="1">
    <citation type="submission" date="2021-09" db="EMBL/GenBank/DDBJ databases">
        <title>Genomic insights and catalytic innovation underlie evolution of tropane alkaloids biosynthesis.</title>
        <authorList>
            <person name="Wang Y.-J."/>
            <person name="Tian T."/>
            <person name="Huang J.-P."/>
            <person name="Huang S.-X."/>
        </authorList>
    </citation>
    <scope>NUCLEOTIDE SEQUENCE [LARGE SCALE GENOMIC DNA]</scope>
    <source>
        <strain evidence="3">KIB-2018</strain>
        <tissue evidence="3">Leaf</tissue>
    </source>
</reference>
<gene>
    <name evidence="3" type="ORF">K2173_005136</name>
</gene>
<feature type="domain" description="J" evidence="2">
    <location>
        <begin position="170"/>
        <end position="231"/>
    </location>
</feature>
<dbReference type="EMBL" id="JAIWQS010000003">
    <property type="protein sequence ID" value="KAJ8769533.1"/>
    <property type="molecule type" value="Genomic_DNA"/>
</dbReference>
<dbReference type="InterPro" id="IPR001623">
    <property type="entry name" value="DnaJ_domain"/>
</dbReference>
<dbReference type="CDD" id="cd06257">
    <property type="entry name" value="DnaJ"/>
    <property type="match status" value="1"/>
</dbReference>
<dbReference type="Pfam" id="PF00226">
    <property type="entry name" value="DnaJ"/>
    <property type="match status" value="1"/>
</dbReference>
<proteinExistence type="predicted"/>
<dbReference type="SMART" id="SM00271">
    <property type="entry name" value="DnaJ"/>
    <property type="match status" value="1"/>
</dbReference>
<protein>
    <recommendedName>
        <fullName evidence="2">J domain-containing protein</fullName>
    </recommendedName>
</protein>
<dbReference type="InterPro" id="IPR036869">
    <property type="entry name" value="J_dom_sf"/>
</dbReference>
<name>A0AAV8TUU4_9ROSI</name>
<sequence length="231" mass="26619">MEEDDFTCFSNVKGPGQPSKNYMRYAVRQKRADAKRALRKLIFNGGSSRTSFWDDEQVWTFDTEYPFNSNSKRQAKCSAQDSGKTHPKKKKSKFRRENFSNDFDEPETIFQAKFRDRWYTWSFNHDGFDGSTSGFEWKEQTSWRNHSSKGWDTSREIDSDNESCSVGSTSDRTILGLPPNGPLTLDDVKKAFRLSALKWHPDKHQGPSQAMAEEKFKVCVNAYKSLCSALS</sequence>
<accession>A0AAV8TUU4</accession>
<keyword evidence="4" id="KW-1185">Reference proteome</keyword>
<feature type="region of interest" description="Disordered" evidence="1">
    <location>
        <begin position="72"/>
        <end position="97"/>
    </location>
</feature>
<dbReference type="PANTHER" id="PTHR45376:SF5">
    <property type="entry name" value="CHAPERONE DNAJ-DOMAIN SUPERFAMILY PROTEIN"/>
    <property type="match status" value="1"/>
</dbReference>
<dbReference type="AlphaFoldDB" id="A0AAV8TUU4"/>
<dbReference type="Proteomes" id="UP001159364">
    <property type="component" value="Linkage Group LG03"/>
</dbReference>
<feature type="region of interest" description="Disordered" evidence="1">
    <location>
        <begin position="145"/>
        <end position="170"/>
    </location>
</feature>
<organism evidence="3 4">
    <name type="scientific">Erythroxylum novogranatense</name>
    <dbReference type="NCBI Taxonomy" id="1862640"/>
    <lineage>
        <taxon>Eukaryota</taxon>
        <taxon>Viridiplantae</taxon>
        <taxon>Streptophyta</taxon>
        <taxon>Embryophyta</taxon>
        <taxon>Tracheophyta</taxon>
        <taxon>Spermatophyta</taxon>
        <taxon>Magnoliopsida</taxon>
        <taxon>eudicotyledons</taxon>
        <taxon>Gunneridae</taxon>
        <taxon>Pentapetalae</taxon>
        <taxon>rosids</taxon>
        <taxon>fabids</taxon>
        <taxon>Malpighiales</taxon>
        <taxon>Erythroxylaceae</taxon>
        <taxon>Erythroxylum</taxon>
    </lineage>
</organism>
<evidence type="ECO:0000256" key="1">
    <source>
        <dbReference type="SAM" id="MobiDB-lite"/>
    </source>
</evidence>
<dbReference type="SUPFAM" id="SSF46565">
    <property type="entry name" value="Chaperone J-domain"/>
    <property type="match status" value="1"/>
</dbReference>
<evidence type="ECO:0000313" key="4">
    <source>
        <dbReference type="Proteomes" id="UP001159364"/>
    </source>
</evidence>
<evidence type="ECO:0000259" key="2">
    <source>
        <dbReference type="PROSITE" id="PS50076"/>
    </source>
</evidence>
<dbReference type="PANTHER" id="PTHR45376">
    <property type="entry name" value="CHAPERONE DNAJ-DOMAIN SUPERFAMILY PROTEIN-RELATED"/>
    <property type="match status" value="1"/>
</dbReference>
<evidence type="ECO:0000313" key="3">
    <source>
        <dbReference type="EMBL" id="KAJ8769533.1"/>
    </source>
</evidence>
<dbReference type="Gene3D" id="1.10.287.110">
    <property type="entry name" value="DnaJ domain"/>
    <property type="match status" value="1"/>
</dbReference>
<comment type="caution">
    <text evidence="3">The sequence shown here is derived from an EMBL/GenBank/DDBJ whole genome shotgun (WGS) entry which is preliminary data.</text>
</comment>